<dbReference type="InterPro" id="IPR010093">
    <property type="entry name" value="SinI_DNA-bd"/>
</dbReference>
<dbReference type="InterPro" id="IPR041657">
    <property type="entry name" value="HTH_17"/>
</dbReference>
<evidence type="ECO:0000313" key="3">
    <source>
        <dbReference type="Proteomes" id="UP001519290"/>
    </source>
</evidence>
<name>A0ABS4X2V9_9MICO</name>
<dbReference type="RefSeq" id="WP_209902863.1">
    <property type="nucleotide sequence ID" value="NZ_BAAAJW010000027.1"/>
</dbReference>
<comment type="caution">
    <text evidence="2">The sequence shown here is derived from an EMBL/GenBank/DDBJ whole genome shotgun (WGS) entry which is preliminary data.</text>
</comment>
<feature type="domain" description="Helix-turn-helix" evidence="1">
    <location>
        <begin position="7"/>
        <end position="63"/>
    </location>
</feature>
<dbReference type="NCBIfam" id="TIGR01764">
    <property type="entry name" value="excise"/>
    <property type="match status" value="1"/>
</dbReference>
<dbReference type="SUPFAM" id="SSF46955">
    <property type="entry name" value="Putative DNA-binding domain"/>
    <property type="match status" value="1"/>
</dbReference>
<evidence type="ECO:0000259" key="1">
    <source>
        <dbReference type="Pfam" id="PF12728"/>
    </source>
</evidence>
<gene>
    <name evidence="2" type="ORF">JOF43_002754</name>
</gene>
<protein>
    <submittedName>
        <fullName evidence="2">Excisionase family DNA binding protein</fullName>
    </submittedName>
</protein>
<keyword evidence="3" id="KW-1185">Reference proteome</keyword>
<reference evidence="2 3" key="1">
    <citation type="submission" date="2021-03" db="EMBL/GenBank/DDBJ databases">
        <title>Sequencing the genomes of 1000 actinobacteria strains.</title>
        <authorList>
            <person name="Klenk H.-P."/>
        </authorList>
    </citation>
    <scope>NUCLEOTIDE SEQUENCE [LARGE SCALE GENOMIC DNA]</scope>
    <source>
        <strain evidence="2 3">DSM 14566</strain>
    </source>
</reference>
<evidence type="ECO:0000313" key="2">
    <source>
        <dbReference type="EMBL" id="MBP2382797.1"/>
    </source>
</evidence>
<dbReference type="InterPro" id="IPR009061">
    <property type="entry name" value="DNA-bd_dom_put_sf"/>
</dbReference>
<sequence length="66" mass="7949">MLEPQQVYSINEAAEFLRMSRTTVYALMRTTDPFDYLPSVKPHEGGRRRVIRRQALDEWLERHEEQ</sequence>
<dbReference type="EMBL" id="JAGIOD010000001">
    <property type="protein sequence ID" value="MBP2382797.1"/>
    <property type="molecule type" value="Genomic_DNA"/>
</dbReference>
<proteinExistence type="predicted"/>
<dbReference type="Proteomes" id="UP001519290">
    <property type="component" value="Unassembled WGS sequence"/>
</dbReference>
<dbReference type="Pfam" id="PF12728">
    <property type="entry name" value="HTH_17"/>
    <property type="match status" value="1"/>
</dbReference>
<accession>A0ABS4X2V9</accession>
<organism evidence="2 3">
    <name type="scientific">Brachybacterium sacelli</name>
    <dbReference type="NCBI Taxonomy" id="173364"/>
    <lineage>
        <taxon>Bacteria</taxon>
        <taxon>Bacillati</taxon>
        <taxon>Actinomycetota</taxon>
        <taxon>Actinomycetes</taxon>
        <taxon>Micrococcales</taxon>
        <taxon>Dermabacteraceae</taxon>
        <taxon>Brachybacterium</taxon>
    </lineage>
</organism>